<feature type="coiled-coil region" evidence="1">
    <location>
        <begin position="192"/>
        <end position="222"/>
    </location>
</feature>
<dbReference type="PANTHER" id="PTHR33144">
    <property type="entry name" value="OS10G0409366 PROTEIN-RELATED"/>
    <property type="match status" value="1"/>
</dbReference>
<organism evidence="2 3">
    <name type="scientific">Papaver atlanticum</name>
    <dbReference type="NCBI Taxonomy" id="357466"/>
    <lineage>
        <taxon>Eukaryota</taxon>
        <taxon>Viridiplantae</taxon>
        <taxon>Streptophyta</taxon>
        <taxon>Embryophyta</taxon>
        <taxon>Tracheophyta</taxon>
        <taxon>Spermatophyta</taxon>
        <taxon>Magnoliopsida</taxon>
        <taxon>Ranunculales</taxon>
        <taxon>Papaveraceae</taxon>
        <taxon>Papaveroideae</taxon>
        <taxon>Papaver</taxon>
    </lineage>
</organism>
<evidence type="ECO:0000313" key="2">
    <source>
        <dbReference type="EMBL" id="KAI3934807.1"/>
    </source>
</evidence>
<dbReference type="PANTHER" id="PTHR33144:SF25">
    <property type="entry name" value="DUF4216 DOMAIN-CONTAINING PROTEIN"/>
    <property type="match status" value="1"/>
</dbReference>
<keyword evidence="1" id="KW-0175">Coiled coil</keyword>
<dbReference type="EMBL" id="JAJJMB010006393">
    <property type="protein sequence ID" value="KAI3934807.1"/>
    <property type="molecule type" value="Genomic_DNA"/>
</dbReference>
<accession>A0AAD4XQY1</accession>
<protein>
    <recommendedName>
        <fullName evidence="4">Transposase</fullName>
    </recommendedName>
</protein>
<keyword evidence="3" id="KW-1185">Reference proteome</keyword>
<reference evidence="2" key="1">
    <citation type="submission" date="2022-04" db="EMBL/GenBank/DDBJ databases">
        <title>A functionally conserved STORR gene fusion in Papaver species that diverged 16.8 million years ago.</title>
        <authorList>
            <person name="Catania T."/>
        </authorList>
    </citation>
    <scope>NUCLEOTIDE SEQUENCE</scope>
    <source>
        <strain evidence="2">S-188037</strain>
    </source>
</reference>
<evidence type="ECO:0000313" key="3">
    <source>
        <dbReference type="Proteomes" id="UP001202328"/>
    </source>
</evidence>
<evidence type="ECO:0008006" key="4">
    <source>
        <dbReference type="Google" id="ProtNLM"/>
    </source>
</evidence>
<sequence>MPSQLIENVVFEIKQIVDYPEVLDDWIYTKINDRWKDHKHHVQKAAYKKWNTVEERISNPPHNVVESQWRVLVEVWNTDLKKQTGLAYSSLGVYPKEQLSQQKIDGLTIKKTEDPDEVLMDPEVAAELKEMEEVEIQASQPGSDIVLQGRHDAFSQVRRRDKGGRVRCLGNGIKPKKYWDEESSTNPTTDPNAEVLNLRQQLETTIAELQAAMQRIAELEALVAYHGLGTANTVTPSTDTEARNSP</sequence>
<dbReference type="AlphaFoldDB" id="A0AAD4XQY1"/>
<comment type="caution">
    <text evidence="2">The sequence shown here is derived from an EMBL/GenBank/DDBJ whole genome shotgun (WGS) entry which is preliminary data.</text>
</comment>
<dbReference type="Proteomes" id="UP001202328">
    <property type="component" value="Unassembled WGS sequence"/>
</dbReference>
<proteinExistence type="predicted"/>
<gene>
    <name evidence="2" type="ORF">MKW98_026215</name>
</gene>
<evidence type="ECO:0000256" key="1">
    <source>
        <dbReference type="SAM" id="Coils"/>
    </source>
</evidence>
<name>A0AAD4XQY1_9MAGN</name>